<feature type="compositionally biased region" description="Acidic residues" evidence="1">
    <location>
        <begin position="309"/>
        <end position="321"/>
    </location>
</feature>
<gene>
    <name evidence="3" type="ORF">SEMRO_660_G182990.1</name>
</gene>
<dbReference type="Proteomes" id="UP001153069">
    <property type="component" value="Unassembled WGS sequence"/>
</dbReference>
<reference evidence="3" key="1">
    <citation type="submission" date="2020-06" db="EMBL/GenBank/DDBJ databases">
        <authorList>
            <consortium name="Plant Systems Biology data submission"/>
        </authorList>
    </citation>
    <scope>NUCLEOTIDE SEQUENCE</scope>
    <source>
        <strain evidence="3">D6</strain>
    </source>
</reference>
<feature type="region of interest" description="Disordered" evidence="1">
    <location>
        <begin position="269"/>
        <end position="322"/>
    </location>
</feature>
<protein>
    <submittedName>
        <fullName evidence="3">Uncharacterized protein</fullName>
    </submittedName>
</protein>
<organism evidence="3 4">
    <name type="scientific">Seminavis robusta</name>
    <dbReference type="NCBI Taxonomy" id="568900"/>
    <lineage>
        <taxon>Eukaryota</taxon>
        <taxon>Sar</taxon>
        <taxon>Stramenopiles</taxon>
        <taxon>Ochrophyta</taxon>
        <taxon>Bacillariophyta</taxon>
        <taxon>Bacillariophyceae</taxon>
        <taxon>Bacillariophycidae</taxon>
        <taxon>Naviculales</taxon>
        <taxon>Naviculaceae</taxon>
        <taxon>Seminavis</taxon>
    </lineage>
</organism>
<comment type="caution">
    <text evidence="3">The sequence shown here is derived from an EMBL/GenBank/DDBJ whole genome shotgun (WGS) entry which is preliminary data.</text>
</comment>
<dbReference type="EMBL" id="CAICTM010000659">
    <property type="protein sequence ID" value="CAB9514543.1"/>
    <property type="molecule type" value="Genomic_DNA"/>
</dbReference>
<evidence type="ECO:0000256" key="1">
    <source>
        <dbReference type="SAM" id="MobiDB-lite"/>
    </source>
</evidence>
<keyword evidence="2" id="KW-0472">Membrane</keyword>
<sequence length="430" mass="48383">MNRNSFFTSLLPSPHDGLLIREEATGRVETGQEESSLVFVSSVVFLCLLIGGAIWRLSTSTARSNEEKTKPHSVLSCSPQEEYESLIAALQALLQAKSVHVNEQAILWRQEKRILEARIDQLAQLQPQQPSCRVQVVQKKEEEKKTDPMDHPPSTSSSTARIQALQDQVRALTTLTQQQAQQLASRNNQIDKLQNIMEEIQQNMHPTKDNSYNPWDTCGMDTDDDDDEDMDGTSHDQLVQRLLGKIAKQPTHVQEELELQLCQRRQSLSQQNSTVSTTPSTIVQHTDDTIDDSDASSVESTSDVRSEASSDDDDELDDDDTNTLINDNKVVLLFSTMPGNLQVKMQQSRLEAIFRHGLQLAPDCLELLDACQPELEQLRNDLFRISGLHAVYPQVFLVVGGTDIQFLGDYETVLEWHDARQLPQRIGLVL</sequence>
<feature type="transmembrane region" description="Helical" evidence="2">
    <location>
        <begin position="37"/>
        <end position="55"/>
    </location>
</feature>
<feature type="compositionally biased region" description="Polar residues" evidence="1">
    <location>
        <begin position="272"/>
        <end position="284"/>
    </location>
</feature>
<name>A0A9N8HL54_9STRA</name>
<feature type="region of interest" description="Disordered" evidence="1">
    <location>
        <begin position="138"/>
        <end position="158"/>
    </location>
</feature>
<accession>A0A9N8HL54</accession>
<keyword evidence="2" id="KW-1133">Transmembrane helix</keyword>
<feature type="compositionally biased region" description="Basic and acidic residues" evidence="1">
    <location>
        <begin position="138"/>
        <end position="150"/>
    </location>
</feature>
<evidence type="ECO:0000313" key="4">
    <source>
        <dbReference type="Proteomes" id="UP001153069"/>
    </source>
</evidence>
<proteinExistence type="predicted"/>
<dbReference type="AlphaFoldDB" id="A0A9N8HL54"/>
<dbReference type="OrthoDB" id="49680at2759"/>
<keyword evidence="2" id="KW-0812">Transmembrane</keyword>
<evidence type="ECO:0000313" key="3">
    <source>
        <dbReference type="EMBL" id="CAB9514543.1"/>
    </source>
</evidence>
<keyword evidence="4" id="KW-1185">Reference proteome</keyword>
<evidence type="ECO:0000256" key="2">
    <source>
        <dbReference type="SAM" id="Phobius"/>
    </source>
</evidence>